<dbReference type="Gene3D" id="3.40.50.1820">
    <property type="entry name" value="alpha/beta hydrolase"/>
    <property type="match status" value="1"/>
</dbReference>
<gene>
    <name evidence="2" type="primary">43</name>
    <name evidence="2" type="ORF">PBI_DEMOSTHENES_43</name>
</gene>
<dbReference type="InterPro" id="IPR000675">
    <property type="entry name" value="Cutinase/axe"/>
</dbReference>
<evidence type="ECO:0000256" key="1">
    <source>
        <dbReference type="ARBA" id="ARBA00022801"/>
    </source>
</evidence>
<dbReference type="EMBL" id="KU998242">
    <property type="protein sequence ID" value="ANA86013.1"/>
    <property type="molecule type" value="Genomic_DNA"/>
</dbReference>
<organism evidence="2 3">
    <name type="scientific">Gordonia phage Demosthenes</name>
    <dbReference type="NCBI Taxonomy" id="1838067"/>
    <lineage>
        <taxon>Viruses</taxon>
        <taxon>Duplodnaviria</taxon>
        <taxon>Heunggongvirae</taxon>
        <taxon>Uroviricota</taxon>
        <taxon>Caudoviricetes</taxon>
        <taxon>Demosthenesvirus</taxon>
        <taxon>Demosthenesvirus demosthenes</taxon>
    </lineage>
</organism>
<evidence type="ECO:0000313" key="3">
    <source>
        <dbReference type="Proteomes" id="UP000203422"/>
    </source>
</evidence>
<dbReference type="InterPro" id="IPR029058">
    <property type="entry name" value="AB_hydrolase_fold"/>
</dbReference>
<dbReference type="OrthoDB" id="23393at10239"/>
<dbReference type="GO" id="GO:0016787">
    <property type="term" value="F:hydrolase activity"/>
    <property type="evidence" value="ECO:0007669"/>
    <property type="project" value="UniProtKB-KW"/>
</dbReference>
<dbReference type="GeneID" id="28803074"/>
<name>A0A166Y6Q9_9CAUD</name>
<dbReference type="SUPFAM" id="SSF53474">
    <property type="entry name" value="alpha/beta-Hydrolases"/>
    <property type="match status" value="1"/>
</dbReference>
<keyword evidence="1" id="KW-0378">Hydrolase</keyword>
<protein>
    <submittedName>
        <fullName evidence="2">Lysin B</fullName>
    </submittedName>
</protein>
<sequence>MADKILYVILVPGTWETQSSNSLREPEGLLKQVVDQLPGAYNGYRIYCRSIGYLARFGGEAAAVDSVKDGETKLQHAIAALPPGAAFALVGYSQGAWIAGNIAQEIGLGTLPLDGKKFIGYFGLSDPRRDGRDRVGGPIAGEGILGGRGSWGTVEDRVHQFAIRGDLIATTVKTDSLLPELAPYLIKFWIGRPDQWVAFAMSKYHADRGLYDDIRKKFPGIRGFFEFRRRADLTGQAVAFYLRTGVHGHYVNYEIKPGVTVPRYIANTIKAELELIEG</sequence>
<evidence type="ECO:0000313" key="2">
    <source>
        <dbReference type="EMBL" id="ANA86013.1"/>
    </source>
</evidence>
<dbReference type="Proteomes" id="UP000203422">
    <property type="component" value="Segment"/>
</dbReference>
<dbReference type="RefSeq" id="YP_009276754.1">
    <property type="nucleotide sequence ID" value="NC_030944.1"/>
</dbReference>
<keyword evidence="3" id="KW-1185">Reference proteome</keyword>
<dbReference type="SMART" id="SM01110">
    <property type="entry name" value="Cutinase"/>
    <property type="match status" value="1"/>
</dbReference>
<dbReference type="KEGG" id="vg:28803074"/>
<reference evidence="2 3" key="1">
    <citation type="submission" date="2016-03" db="EMBL/GenBank/DDBJ databases">
        <authorList>
            <person name="Rimple P."/>
            <person name="Montgomery M.T."/>
            <person name="Guerrero C.A."/>
            <person name="Mavrich T.N."/>
            <person name="Pope W.H."/>
            <person name="Garlena R.A."/>
            <person name="Russell D.A."/>
            <person name="Jacobs-Sera D."/>
            <person name="Hendrix R.W."/>
            <person name="Hatfull G.F."/>
        </authorList>
    </citation>
    <scope>NUCLEOTIDE SEQUENCE [LARGE SCALE GENOMIC DNA]</scope>
</reference>
<accession>A0A166Y6Q9</accession>
<proteinExistence type="predicted"/>